<dbReference type="Pfam" id="PF07940">
    <property type="entry name" value="Hepar_II_III_C"/>
    <property type="match status" value="1"/>
</dbReference>
<reference evidence="4 5" key="1">
    <citation type="submission" date="2018-03" db="EMBL/GenBank/DDBJ databases">
        <title>The draft genome of Sphingosinicella sp. GL-C-18.</title>
        <authorList>
            <person name="Liu L."/>
            <person name="Li L."/>
            <person name="Liang L."/>
            <person name="Zhang X."/>
            <person name="Wang T."/>
        </authorList>
    </citation>
    <scope>NUCLEOTIDE SEQUENCE [LARGE SCALE GENOMIC DNA]</scope>
    <source>
        <strain evidence="4 5">GL-C-18</strain>
    </source>
</reference>
<dbReference type="AlphaFoldDB" id="A0A2P7QUH3"/>
<evidence type="ECO:0000256" key="1">
    <source>
        <dbReference type="ARBA" id="ARBA00004196"/>
    </source>
</evidence>
<dbReference type="InterPro" id="IPR008929">
    <property type="entry name" value="Chondroitin_lyas"/>
</dbReference>
<sequence length="579" mass="62390">MIGRGDSDPSGREDGISEGKRLIRAGHDRGVSLAERLSWRFHRLSWRTPFQSFRLRGRYPLKLLAVPKDPVAGDKAAGEAILQGHFAHRGGTIAVDTAEFSDPRLPGDFSDYLQSFEWLRDLAAAATRERAAKVAEKGLQKWLATYAHSPSERAWRADLWGRRILFWAAYAPYILSSRDAEYRAVVLKTLVRGAQHLDRIADKAPPGLVRITAWAGIITVALVVQGSSAGLSKGEAGLLRALTSGLHDDGGLVSRSPAEQLALVELLSQLRAVYYAGDHDMPELLADALEAAVSALLGVTLGDEALSSWQSGNRMSRRRVAAAVEGSGVRARPLGQSRGWGYQRLEAKQTIVIFDAAPPPPGRSFSGACASTLAFELCEGPNRLVVNCGGVGPATGALPAELLAALRTTAAHSTLTLGDRNSTAIHEDGTLGKGVTQVEISRDESNGVIAVEASHDGYVRRFGLVHQRTLILSPDGKELSGEDNLRQEGRKRRGEEIPFAVRFHLAPAVEAATTADGQGALLRIRGATVWQFRCRGGRLAIEDSIWIDGDAKAHASLQLVISGDMRPEGTSIAWTLKRA</sequence>
<dbReference type="Proteomes" id="UP000241167">
    <property type="component" value="Unassembled WGS sequence"/>
</dbReference>
<dbReference type="Gene3D" id="1.50.10.100">
    <property type="entry name" value="Chondroitin AC/alginate lyase"/>
    <property type="match status" value="1"/>
</dbReference>
<feature type="domain" description="Heparinase II/III-like C-terminal" evidence="3">
    <location>
        <begin position="333"/>
        <end position="575"/>
    </location>
</feature>
<comment type="subcellular location">
    <subcellularLocation>
        <location evidence="1">Cell envelope</location>
    </subcellularLocation>
</comment>
<keyword evidence="5" id="KW-1185">Reference proteome</keyword>
<organism evidence="4 5">
    <name type="scientific">Allosphingosinicella deserti</name>
    <dbReference type="NCBI Taxonomy" id="2116704"/>
    <lineage>
        <taxon>Bacteria</taxon>
        <taxon>Pseudomonadati</taxon>
        <taxon>Pseudomonadota</taxon>
        <taxon>Alphaproteobacteria</taxon>
        <taxon>Sphingomonadales</taxon>
        <taxon>Sphingomonadaceae</taxon>
        <taxon>Allosphingosinicella</taxon>
    </lineage>
</organism>
<evidence type="ECO:0000313" key="4">
    <source>
        <dbReference type="EMBL" id="PSJ41608.1"/>
    </source>
</evidence>
<dbReference type="Gene3D" id="2.70.98.70">
    <property type="match status" value="1"/>
</dbReference>
<comment type="caution">
    <text evidence="4">The sequence shown here is derived from an EMBL/GenBank/DDBJ whole genome shotgun (WGS) entry which is preliminary data.</text>
</comment>
<evidence type="ECO:0000256" key="2">
    <source>
        <dbReference type="SAM" id="MobiDB-lite"/>
    </source>
</evidence>
<name>A0A2P7QUH3_9SPHN</name>
<protein>
    <submittedName>
        <fullName evidence="4">Heparinase</fullName>
    </submittedName>
</protein>
<evidence type="ECO:0000259" key="3">
    <source>
        <dbReference type="Pfam" id="PF07940"/>
    </source>
</evidence>
<feature type="region of interest" description="Disordered" evidence="2">
    <location>
        <begin position="1"/>
        <end position="21"/>
    </location>
</feature>
<gene>
    <name evidence="4" type="ORF">C7I55_04700</name>
</gene>
<dbReference type="InterPro" id="IPR012480">
    <property type="entry name" value="Hepar_II_III_C"/>
</dbReference>
<dbReference type="GO" id="GO:0016829">
    <property type="term" value="F:lyase activity"/>
    <property type="evidence" value="ECO:0007669"/>
    <property type="project" value="InterPro"/>
</dbReference>
<dbReference type="EMBL" id="PXYI01000002">
    <property type="protein sequence ID" value="PSJ41608.1"/>
    <property type="molecule type" value="Genomic_DNA"/>
</dbReference>
<dbReference type="RefSeq" id="WP_106511770.1">
    <property type="nucleotide sequence ID" value="NZ_PXYI01000002.1"/>
</dbReference>
<accession>A0A2P7QUH3</accession>
<dbReference type="GO" id="GO:0030313">
    <property type="term" value="C:cell envelope"/>
    <property type="evidence" value="ECO:0007669"/>
    <property type="project" value="UniProtKB-SubCell"/>
</dbReference>
<dbReference type="OrthoDB" id="9787373at2"/>
<evidence type="ECO:0000313" key="5">
    <source>
        <dbReference type="Proteomes" id="UP000241167"/>
    </source>
</evidence>
<proteinExistence type="predicted"/>